<evidence type="ECO:0000313" key="2">
    <source>
        <dbReference type="Proteomes" id="UP000268014"/>
    </source>
</evidence>
<organism evidence="3">
    <name type="scientific">Haemonchus placei</name>
    <name type="common">Barber's pole worm</name>
    <dbReference type="NCBI Taxonomy" id="6290"/>
    <lineage>
        <taxon>Eukaryota</taxon>
        <taxon>Metazoa</taxon>
        <taxon>Ecdysozoa</taxon>
        <taxon>Nematoda</taxon>
        <taxon>Chromadorea</taxon>
        <taxon>Rhabditida</taxon>
        <taxon>Rhabditina</taxon>
        <taxon>Rhabditomorpha</taxon>
        <taxon>Strongyloidea</taxon>
        <taxon>Trichostrongylidae</taxon>
        <taxon>Haemonchus</taxon>
    </lineage>
</organism>
<evidence type="ECO:0000313" key="3">
    <source>
        <dbReference type="WBParaSite" id="HPLM_0001829501-mRNA-1"/>
    </source>
</evidence>
<dbReference type="Proteomes" id="UP000268014">
    <property type="component" value="Unassembled WGS sequence"/>
</dbReference>
<protein>
    <submittedName>
        <fullName evidence="3">ATP-cone domain-containing protein</fullName>
    </submittedName>
</protein>
<reference evidence="3" key="1">
    <citation type="submission" date="2017-02" db="UniProtKB">
        <authorList>
            <consortium name="WormBaseParasite"/>
        </authorList>
    </citation>
    <scope>IDENTIFICATION</scope>
</reference>
<accession>A0A0N4X1T3</accession>
<dbReference type="AlphaFoldDB" id="A0A0N4X1T3"/>
<name>A0A0N4X1T3_HAEPC</name>
<keyword evidence="2" id="KW-1185">Reference proteome</keyword>
<dbReference type="EMBL" id="UZAF01020461">
    <property type="protein sequence ID" value="VDO70140.1"/>
    <property type="molecule type" value="Genomic_DNA"/>
</dbReference>
<proteinExistence type="predicted"/>
<dbReference type="WBParaSite" id="HPLM_0001829501-mRNA-1">
    <property type="protein sequence ID" value="HPLM_0001829501-mRNA-1"/>
    <property type="gene ID" value="HPLM_0001829501"/>
</dbReference>
<evidence type="ECO:0000313" key="1">
    <source>
        <dbReference type="EMBL" id="VDO70140.1"/>
    </source>
</evidence>
<gene>
    <name evidence="1" type="ORF">HPLM_LOCUS18287</name>
</gene>
<sequence length="40" mass="4483">MKPVSQVILIQNRNGTSWTVSDAAVVVISSIFQRRKPSLR</sequence>
<reference evidence="1 2" key="2">
    <citation type="submission" date="2018-11" db="EMBL/GenBank/DDBJ databases">
        <authorList>
            <consortium name="Pathogen Informatics"/>
        </authorList>
    </citation>
    <scope>NUCLEOTIDE SEQUENCE [LARGE SCALE GENOMIC DNA]</scope>
    <source>
        <strain evidence="1 2">MHpl1</strain>
    </source>
</reference>